<keyword evidence="3" id="KW-1185">Reference proteome</keyword>
<dbReference type="InterPro" id="IPR029068">
    <property type="entry name" value="Glyas_Bleomycin-R_OHBP_Dase"/>
</dbReference>
<protein>
    <submittedName>
        <fullName evidence="2">Uncharacterized protein</fullName>
    </submittedName>
</protein>
<sequence>MGKLLTYLAGRRYTRNEDERALGTSYALLQFGLDGQQHELGLIDRRYADAVPDAPGSAVLYWHVHNLPGAVRELLAAGAREHQPITERGPGIGFVTASVSGYVGQHAAARNTAAAARPSPATRRARCDAQPAARRDPDDEARTKANTSPTTFPQPPLTRPTLVDTALAISNVRRLHKVAGHRRSRPSIRRRCPAVAWAAVSRAATGPPVACPRRCASPARR</sequence>
<dbReference type="Proteomes" id="UP001500307">
    <property type="component" value="Unassembled WGS sequence"/>
</dbReference>
<comment type="caution">
    <text evidence="2">The sequence shown here is derived from an EMBL/GenBank/DDBJ whole genome shotgun (WGS) entry which is preliminary data.</text>
</comment>
<feature type="region of interest" description="Disordered" evidence="1">
    <location>
        <begin position="112"/>
        <end position="159"/>
    </location>
</feature>
<proteinExistence type="predicted"/>
<gene>
    <name evidence="2" type="ORF">GCM10023176_23900</name>
</gene>
<dbReference type="SUPFAM" id="SSF54593">
    <property type="entry name" value="Glyoxalase/Bleomycin resistance protein/Dihydroxybiphenyl dioxygenase"/>
    <property type="match status" value="1"/>
</dbReference>
<name>A0ABP8SIT5_9ACTN</name>
<evidence type="ECO:0000313" key="3">
    <source>
        <dbReference type="Proteomes" id="UP001500307"/>
    </source>
</evidence>
<dbReference type="EMBL" id="BAABGU010000011">
    <property type="protein sequence ID" value="GAA4568784.1"/>
    <property type="molecule type" value="Genomic_DNA"/>
</dbReference>
<evidence type="ECO:0000313" key="2">
    <source>
        <dbReference type="EMBL" id="GAA4568784.1"/>
    </source>
</evidence>
<accession>A0ABP8SIT5</accession>
<feature type="compositionally biased region" description="Low complexity" evidence="1">
    <location>
        <begin position="112"/>
        <end position="132"/>
    </location>
</feature>
<evidence type="ECO:0000256" key="1">
    <source>
        <dbReference type="SAM" id="MobiDB-lite"/>
    </source>
</evidence>
<feature type="compositionally biased region" description="Basic and acidic residues" evidence="1">
    <location>
        <begin position="133"/>
        <end position="143"/>
    </location>
</feature>
<reference evidence="3" key="1">
    <citation type="journal article" date="2019" name="Int. J. Syst. Evol. Microbiol.">
        <title>The Global Catalogue of Microorganisms (GCM) 10K type strain sequencing project: providing services to taxonomists for standard genome sequencing and annotation.</title>
        <authorList>
            <consortium name="The Broad Institute Genomics Platform"/>
            <consortium name="The Broad Institute Genome Sequencing Center for Infectious Disease"/>
            <person name="Wu L."/>
            <person name="Ma J."/>
        </authorList>
    </citation>
    <scope>NUCLEOTIDE SEQUENCE [LARGE SCALE GENOMIC DNA]</scope>
    <source>
        <strain evidence="3">JCM 3175</strain>
    </source>
</reference>
<organism evidence="2 3">
    <name type="scientific">Micromonospora coerulea</name>
    <dbReference type="NCBI Taxonomy" id="47856"/>
    <lineage>
        <taxon>Bacteria</taxon>
        <taxon>Bacillati</taxon>
        <taxon>Actinomycetota</taxon>
        <taxon>Actinomycetes</taxon>
        <taxon>Micromonosporales</taxon>
        <taxon>Micromonosporaceae</taxon>
        <taxon>Micromonospora</taxon>
    </lineage>
</organism>